<evidence type="ECO:0008006" key="3">
    <source>
        <dbReference type="Google" id="ProtNLM"/>
    </source>
</evidence>
<protein>
    <recommendedName>
        <fullName evidence="3">Heme oxygenase</fullName>
    </recommendedName>
</protein>
<evidence type="ECO:0000313" key="1">
    <source>
        <dbReference type="EMBL" id="MXP26173.1"/>
    </source>
</evidence>
<dbReference type="Proteomes" id="UP000460561">
    <property type="component" value="Unassembled WGS sequence"/>
</dbReference>
<name>A0A845AA85_9SPHN</name>
<accession>A0A845AA85</accession>
<dbReference type="RefSeq" id="WP_160739388.1">
    <property type="nucleotide sequence ID" value="NZ_WTYQ01000003.1"/>
</dbReference>
<comment type="caution">
    <text evidence="1">The sequence shown here is derived from an EMBL/GenBank/DDBJ whole genome shotgun (WGS) entry which is preliminary data.</text>
</comment>
<organism evidence="1 2">
    <name type="scientific">Altericroceibacterium indicum</name>
    <dbReference type="NCBI Taxonomy" id="374177"/>
    <lineage>
        <taxon>Bacteria</taxon>
        <taxon>Pseudomonadati</taxon>
        <taxon>Pseudomonadota</taxon>
        <taxon>Alphaproteobacteria</taxon>
        <taxon>Sphingomonadales</taxon>
        <taxon>Erythrobacteraceae</taxon>
        <taxon>Altericroceibacterium</taxon>
    </lineage>
</organism>
<dbReference type="SUPFAM" id="SSF48613">
    <property type="entry name" value="Heme oxygenase-like"/>
    <property type="match status" value="1"/>
</dbReference>
<reference evidence="1 2" key="1">
    <citation type="submission" date="2019-12" db="EMBL/GenBank/DDBJ databases">
        <title>Genomic-based taxomic classification of the family Erythrobacteraceae.</title>
        <authorList>
            <person name="Xu L."/>
        </authorList>
    </citation>
    <scope>NUCLEOTIDE SEQUENCE [LARGE SCALE GENOMIC DNA]</scope>
    <source>
        <strain evidence="1 2">DSM 18604</strain>
    </source>
</reference>
<dbReference type="InterPro" id="IPR016084">
    <property type="entry name" value="Haem_Oase-like_multi-hlx"/>
</dbReference>
<dbReference type="Gene3D" id="1.20.910.10">
    <property type="entry name" value="Heme oxygenase-like"/>
    <property type="match status" value="1"/>
</dbReference>
<proteinExistence type="predicted"/>
<dbReference type="EMBL" id="WTYQ01000003">
    <property type="protein sequence ID" value="MXP26173.1"/>
    <property type="molecule type" value="Genomic_DNA"/>
</dbReference>
<dbReference type="OrthoDB" id="9149607at2"/>
<keyword evidence="2" id="KW-1185">Reference proteome</keyword>
<dbReference type="CDD" id="cd19166">
    <property type="entry name" value="HemeO-bac"/>
    <property type="match status" value="1"/>
</dbReference>
<dbReference type="AlphaFoldDB" id="A0A845AA85"/>
<gene>
    <name evidence="1" type="ORF">GRI39_09005</name>
</gene>
<sequence length="176" mass="19849">MHLKQETRALHDLLDSRMSKLDLAVAEDYTAFLKIQLAARAPMERWARNDCPPHLRPPEQLPLLIEDLNAIGKPFSLPNRQFSLPSGSNPLGFAWVVAGSHLGNRAMLADLEKRNTSGLPTRFLADPRMIAFWRNLRPQLEQDTNDDTAAKSLEAAIATFRFFFTQLPSEEGQRVA</sequence>
<evidence type="ECO:0000313" key="2">
    <source>
        <dbReference type="Proteomes" id="UP000460561"/>
    </source>
</evidence>